<evidence type="ECO:0000256" key="2">
    <source>
        <dbReference type="ARBA" id="ARBA00013017"/>
    </source>
</evidence>
<dbReference type="InterPro" id="IPR050924">
    <property type="entry name" value="Peroxiredoxin_BCP/PrxQ"/>
</dbReference>
<dbReference type="InterPro" id="IPR013766">
    <property type="entry name" value="Thioredoxin_domain"/>
</dbReference>
<keyword evidence="7" id="KW-0676">Redox-active center</keyword>
<gene>
    <name evidence="12" type="ORF">CVO96_18675</name>
</gene>
<evidence type="ECO:0000259" key="11">
    <source>
        <dbReference type="PROSITE" id="PS51352"/>
    </source>
</evidence>
<evidence type="ECO:0000256" key="1">
    <source>
        <dbReference type="ARBA" id="ARBA00003330"/>
    </source>
</evidence>
<dbReference type="Proteomes" id="UP000236379">
    <property type="component" value="Unassembled WGS sequence"/>
</dbReference>
<dbReference type="Pfam" id="PF00578">
    <property type="entry name" value="AhpC-TSA"/>
    <property type="match status" value="1"/>
</dbReference>
<evidence type="ECO:0000256" key="9">
    <source>
        <dbReference type="ARBA" id="ARBA00038489"/>
    </source>
</evidence>
<evidence type="ECO:0000256" key="10">
    <source>
        <dbReference type="ARBA" id="ARBA00049091"/>
    </source>
</evidence>
<dbReference type="OrthoDB" id="69195at2"/>
<evidence type="ECO:0000256" key="4">
    <source>
        <dbReference type="ARBA" id="ARBA00022862"/>
    </source>
</evidence>
<protein>
    <recommendedName>
        <fullName evidence="2">thioredoxin-dependent peroxiredoxin</fullName>
        <ecNumber evidence="2">1.11.1.24</ecNumber>
    </recommendedName>
    <alternativeName>
        <fullName evidence="8">Thioredoxin peroxidase</fullName>
    </alternativeName>
</protein>
<dbReference type="InterPro" id="IPR036249">
    <property type="entry name" value="Thioredoxin-like_sf"/>
</dbReference>
<dbReference type="EC" id="1.11.1.24" evidence="2"/>
<dbReference type="GO" id="GO:0008379">
    <property type="term" value="F:thioredoxin peroxidase activity"/>
    <property type="evidence" value="ECO:0007669"/>
    <property type="project" value="TreeGrafter"/>
</dbReference>
<dbReference type="GO" id="GO:0034599">
    <property type="term" value="P:cellular response to oxidative stress"/>
    <property type="evidence" value="ECO:0007669"/>
    <property type="project" value="TreeGrafter"/>
</dbReference>
<comment type="catalytic activity">
    <reaction evidence="10">
        <text>a hydroperoxide + [thioredoxin]-dithiol = an alcohol + [thioredoxin]-disulfide + H2O</text>
        <dbReference type="Rhea" id="RHEA:62620"/>
        <dbReference type="Rhea" id="RHEA-COMP:10698"/>
        <dbReference type="Rhea" id="RHEA-COMP:10700"/>
        <dbReference type="ChEBI" id="CHEBI:15377"/>
        <dbReference type="ChEBI" id="CHEBI:29950"/>
        <dbReference type="ChEBI" id="CHEBI:30879"/>
        <dbReference type="ChEBI" id="CHEBI:35924"/>
        <dbReference type="ChEBI" id="CHEBI:50058"/>
        <dbReference type="EC" id="1.11.1.24"/>
    </reaction>
</comment>
<evidence type="ECO:0000313" key="13">
    <source>
        <dbReference type="Proteomes" id="UP000236379"/>
    </source>
</evidence>
<evidence type="ECO:0000313" key="12">
    <source>
        <dbReference type="EMBL" id="PNY79462.1"/>
    </source>
</evidence>
<feature type="domain" description="Thioredoxin" evidence="11">
    <location>
        <begin position="3"/>
        <end position="153"/>
    </location>
</feature>
<keyword evidence="3" id="KW-0575">Peroxidase</keyword>
<comment type="function">
    <text evidence="1">Thiol-specific peroxidase that catalyzes the reduction of hydrogen peroxide and organic hydroperoxides to water and alcohols, respectively. Plays a role in cell protection against oxidative stress by detoxifying peroxides and as sensor of hydrogen peroxide-mediated signaling events.</text>
</comment>
<evidence type="ECO:0000256" key="3">
    <source>
        <dbReference type="ARBA" id="ARBA00022559"/>
    </source>
</evidence>
<keyword evidence="6" id="KW-1015">Disulfide bond</keyword>
<proteinExistence type="inferred from homology"/>
<keyword evidence="4" id="KW-0049">Antioxidant</keyword>
<dbReference type="PROSITE" id="PS51352">
    <property type="entry name" value="THIOREDOXIN_2"/>
    <property type="match status" value="1"/>
</dbReference>
<dbReference type="AlphaFoldDB" id="A0A2K3USD5"/>
<evidence type="ECO:0000256" key="8">
    <source>
        <dbReference type="ARBA" id="ARBA00032824"/>
    </source>
</evidence>
<organism evidence="12 13">
    <name type="scientific">Deinococcus koreensis</name>
    <dbReference type="NCBI Taxonomy" id="2054903"/>
    <lineage>
        <taxon>Bacteria</taxon>
        <taxon>Thermotogati</taxon>
        <taxon>Deinococcota</taxon>
        <taxon>Deinococci</taxon>
        <taxon>Deinococcales</taxon>
        <taxon>Deinococcaceae</taxon>
        <taxon>Deinococcus</taxon>
    </lineage>
</organism>
<evidence type="ECO:0000256" key="5">
    <source>
        <dbReference type="ARBA" id="ARBA00023002"/>
    </source>
</evidence>
<sequence>MALETGDLVPSFSVPQDNGRPYVPQPGRWRVLFFFPKTATTHCQLQARRYAALQPQLEALGADVVGINGDPRRDQVQFRGLCELNYPLLDDSRHDLSRQFGVLEEPWPGETVRRPRRDTFLVSPDGVIVQHWREVDPGRDAETVLEALRTLVA</sequence>
<comment type="caution">
    <text evidence="12">The sequence shown here is derived from an EMBL/GenBank/DDBJ whole genome shotgun (WGS) entry which is preliminary data.</text>
</comment>
<accession>A0A2K3USD5</accession>
<keyword evidence="5" id="KW-0560">Oxidoreductase</keyword>
<evidence type="ECO:0000256" key="7">
    <source>
        <dbReference type="ARBA" id="ARBA00023284"/>
    </source>
</evidence>
<dbReference type="RefSeq" id="WP_103313976.1">
    <property type="nucleotide sequence ID" value="NZ_PPPD01000003.1"/>
</dbReference>
<reference evidence="12 13" key="1">
    <citation type="submission" date="2018-01" db="EMBL/GenBank/DDBJ databases">
        <title>Deinococcus koreensis sp. nov., a radiation-resistant bacterium isolated from river water.</title>
        <authorList>
            <person name="Choi A."/>
        </authorList>
    </citation>
    <scope>NUCLEOTIDE SEQUENCE [LARGE SCALE GENOMIC DNA]</scope>
    <source>
        <strain evidence="12 13">SJW1-2</strain>
    </source>
</reference>
<name>A0A2K3USD5_9DEIO</name>
<dbReference type="GO" id="GO:0045454">
    <property type="term" value="P:cell redox homeostasis"/>
    <property type="evidence" value="ECO:0007669"/>
    <property type="project" value="TreeGrafter"/>
</dbReference>
<dbReference type="Gene3D" id="3.40.30.10">
    <property type="entry name" value="Glutaredoxin"/>
    <property type="match status" value="1"/>
</dbReference>
<dbReference type="PANTHER" id="PTHR42801">
    <property type="entry name" value="THIOREDOXIN-DEPENDENT PEROXIDE REDUCTASE"/>
    <property type="match status" value="1"/>
</dbReference>
<keyword evidence="13" id="KW-1185">Reference proteome</keyword>
<dbReference type="GO" id="GO:0005737">
    <property type="term" value="C:cytoplasm"/>
    <property type="evidence" value="ECO:0007669"/>
    <property type="project" value="TreeGrafter"/>
</dbReference>
<dbReference type="PANTHER" id="PTHR42801:SF4">
    <property type="entry name" value="AHPC_TSA FAMILY PROTEIN"/>
    <property type="match status" value="1"/>
</dbReference>
<dbReference type="CDD" id="cd03017">
    <property type="entry name" value="PRX_BCP"/>
    <property type="match status" value="1"/>
</dbReference>
<dbReference type="InterPro" id="IPR000866">
    <property type="entry name" value="AhpC/TSA"/>
</dbReference>
<comment type="similarity">
    <text evidence="9">Belongs to the peroxiredoxin family. BCP/PrxQ subfamily.</text>
</comment>
<evidence type="ECO:0000256" key="6">
    <source>
        <dbReference type="ARBA" id="ARBA00023157"/>
    </source>
</evidence>
<dbReference type="SUPFAM" id="SSF52833">
    <property type="entry name" value="Thioredoxin-like"/>
    <property type="match status" value="1"/>
</dbReference>
<dbReference type="EMBL" id="PPPD01000003">
    <property type="protein sequence ID" value="PNY79462.1"/>
    <property type="molecule type" value="Genomic_DNA"/>
</dbReference>